<dbReference type="GeneID" id="80427485"/>
<gene>
    <name evidence="2" type="ORF">BAN20980_01102</name>
</gene>
<evidence type="ECO:0000313" key="2">
    <source>
        <dbReference type="EMBL" id="VVU48405.1"/>
    </source>
</evidence>
<dbReference type="EMBL" id="CABVLY010000003">
    <property type="protein sequence ID" value="VVU48405.1"/>
    <property type="molecule type" value="Genomic_DNA"/>
</dbReference>
<proteinExistence type="predicted"/>
<evidence type="ECO:0000313" key="3">
    <source>
        <dbReference type="Proteomes" id="UP000494201"/>
    </source>
</evidence>
<name>A0A6P2G4H2_9BURK</name>
<sequence length="41" mass="4496">MFRRDIFGPPDMPNPGPDARRAGVTHALRAPFPHLAIDTLA</sequence>
<organism evidence="2 3">
    <name type="scientific">Burkholderia anthina</name>
    <dbReference type="NCBI Taxonomy" id="179879"/>
    <lineage>
        <taxon>Bacteria</taxon>
        <taxon>Pseudomonadati</taxon>
        <taxon>Pseudomonadota</taxon>
        <taxon>Betaproteobacteria</taxon>
        <taxon>Burkholderiales</taxon>
        <taxon>Burkholderiaceae</taxon>
        <taxon>Burkholderia</taxon>
        <taxon>Burkholderia cepacia complex</taxon>
    </lineage>
</organism>
<reference evidence="2 3" key="1">
    <citation type="submission" date="2019-09" db="EMBL/GenBank/DDBJ databases">
        <authorList>
            <person name="Depoorter E."/>
        </authorList>
    </citation>
    <scope>NUCLEOTIDE SEQUENCE [LARGE SCALE GENOMIC DNA]</scope>
    <source>
        <strain evidence="2">LMG 20980</strain>
    </source>
</reference>
<dbReference type="AlphaFoldDB" id="A0A6P2G4H2"/>
<protein>
    <submittedName>
        <fullName evidence="2">Uncharacterized protein</fullName>
    </submittedName>
</protein>
<feature type="region of interest" description="Disordered" evidence="1">
    <location>
        <begin position="1"/>
        <end position="20"/>
    </location>
</feature>
<dbReference type="RefSeq" id="WP_275404971.1">
    <property type="nucleotide sequence ID" value="NZ_CABVLY010000003.1"/>
</dbReference>
<accession>A0A6P2G4H2</accession>
<evidence type="ECO:0000256" key="1">
    <source>
        <dbReference type="SAM" id="MobiDB-lite"/>
    </source>
</evidence>
<dbReference type="Proteomes" id="UP000494201">
    <property type="component" value="Unassembled WGS sequence"/>
</dbReference>